<dbReference type="EMBL" id="GBRH01248558">
    <property type="protein sequence ID" value="JAD49337.1"/>
    <property type="molecule type" value="Transcribed_RNA"/>
</dbReference>
<reference evidence="1" key="1">
    <citation type="submission" date="2014-09" db="EMBL/GenBank/DDBJ databases">
        <authorList>
            <person name="Magalhaes I.L.F."/>
            <person name="Oliveira U."/>
            <person name="Santos F.R."/>
            <person name="Vidigal T.H.D.A."/>
            <person name="Brescovit A.D."/>
            <person name="Santos A.J."/>
        </authorList>
    </citation>
    <scope>NUCLEOTIDE SEQUENCE</scope>
    <source>
        <tissue evidence="1">Shoot tissue taken approximately 20 cm above the soil surface</tissue>
    </source>
</reference>
<sequence length="18" mass="2146">MSNLCIQQKNMQFYLNVA</sequence>
<name>A0A0A9AQG6_ARUDO</name>
<protein>
    <submittedName>
        <fullName evidence="1">Uncharacterized protein</fullName>
    </submittedName>
</protein>
<dbReference type="AlphaFoldDB" id="A0A0A9AQG6"/>
<accession>A0A0A9AQG6</accession>
<proteinExistence type="predicted"/>
<evidence type="ECO:0000313" key="1">
    <source>
        <dbReference type="EMBL" id="JAD49337.1"/>
    </source>
</evidence>
<reference evidence="1" key="2">
    <citation type="journal article" date="2015" name="Data Brief">
        <title>Shoot transcriptome of the giant reed, Arundo donax.</title>
        <authorList>
            <person name="Barrero R.A."/>
            <person name="Guerrero F.D."/>
            <person name="Moolhuijzen P."/>
            <person name="Goolsby J.A."/>
            <person name="Tidwell J."/>
            <person name="Bellgard S.E."/>
            <person name="Bellgard M.I."/>
        </authorList>
    </citation>
    <scope>NUCLEOTIDE SEQUENCE</scope>
    <source>
        <tissue evidence="1">Shoot tissue taken approximately 20 cm above the soil surface</tissue>
    </source>
</reference>
<organism evidence="1">
    <name type="scientific">Arundo donax</name>
    <name type="common">Giant reed</name>
    <name type="synonym">Donax arundinaceus</name>
    <dbReference type="NCBI Taxonomy" id="35708"/>
    <lineage>
        <taxon>Eukaryota</taxon>
        <taxon>Viridiplantae</taxon>
        <taxon>Streptophyta</taxon>
        <taxon>Embryophyta</taxon>
        <taxon>Tracheophyta</taxon>
        <taxon>Spermatophyta</taxon>
        <taxon>Magnoliopsida</taxon>
        <taxon>Liliopsida</taxon>
        <taxon>Poales</taxon>
        <taxon>Poaceae</taxon>
        <taxon>PACMAD clade</taxon>
        <taxon>Arundinoideae</taxon>
        <taxon>Arundineae</taxon>
        <taxon>Arundo</taxon>
    </lineage>
</organism>